<evidence type="ECO:0000256" key="9">
    <source>
        <dbReference type="SAM" id="Phobius"/>
    </source>
</evidence>
<keyword evidence="6 8" id="KW-0675">Receptor</keyword>
<keyword evidence="7 8" id="KW-0807">Transducer</keyword>
<feature type="domain" description="G-protein coupled receptors family 1 profile" evidence="10">
    <location>
        <begin position="123"/>
        <end position="369"/>
    </location>
</feature>
<dbReference type="PROSITE" id="PS50262">
    <property type="entry name" value="G_PROTEIN_RECEP_F1_2"/>
    <property type="match status" value="1"/>
</dbReference>
<evidence type="ECO:0000313" key="11">
    <source>
        <dbReference type="EMBL" id="PIK57668.1"/>
    </source>
</evidence>
<dbReference type="InterPro" id="IPR017452">
    <property type="entry name" value="GPCR_Rhodpsn_7TM"/>
</dbReference>
<dbReference type="PRINTS" id="PR00237">
    <property type="entry name" value="GPCRRHODOPSN"/>
</dbReference>
<dbReference type="GO" id="GO:0005886">
    <property type="term" value="C:plasma membrane"/>
    <property type="evidence" value="ECO:0007669"/>
    <property type="project" value="TreeGrafter"/>
</dbReference>
<proteinExistence type="inferred from homology"/>
<dbReference type="EMBL" id="MRZV01000135">
    <property type="protein sequence ID" value="PIK57668.1"/>
    <property type="molecule type" value="Genomic_DNA"/>
</dbReference>
<dbReference type="PANTHER" id="PTHR24243:SF208">
    <property type="entry name" value="PYROKININ-1 RECEPTOR"/>
    <property type="match status" value="1"/>
</dbReference>
<comment type="subcellular location">
    <subcellularLocation>
        <location evidence="1">Membrane</location>
        <topology evidence="1">Multi-pass membrane protein</topology>
    </subcellularLocation>
</comment>
<comment type="similarity">
    <text evidence="8">Belongs to the G-protein coupled receptor 1 family.</text>
</comment>
<evidence type="ECO:0000256" key="7">
    <source>
        <dbReference type="ARBA" id="ARBA00023224"/>
    </source>
</evidence>
<dbReference type="AlphaFoldDB" id="A0A2G8LBM0"/>
<keyword evidence="5 9" id="KW-0472">Membrane</keyword>
<comment type="caution">
    <text evidence="11">The sequence shown here is derived from an EMBL/GenBank/DDBJ whole genome shotgun (WGS) entry which is preliminary data.</text>
</comment>
<dbReference type="Pfam" id="PF00001">
    <property type="entry name" value="7tm_1"/>
    <property type="match status" value="1"/>
</dbReference>
<feature type="transmembrane region" description="Helical" evidence="9">
    <location>
        <begin position="143"/>
        <end position="163"/>
    </location>
</feature>
<evidence type="ECO:0000313" key="12">
    <source>
        <dbReference type="Proteomes" id="UP000230750"/>
    </source>
</evidence>
<dbReference type="SUPFAM" id="SSF81321">
    <property type="entry name" value="Family A G protein-coupled receptor-like"/>
    <property type="match status" value="1"/>
</dbReference>
<dbReference type="Proteomes" id="UP000230750">
    <property type="component" value="Unassembled WGS sequence"/>
</dbReference>
<evidence type="ECO:0000256" key="3">
    <source>
        <dbReference type="ARBA" id="ARBA00022989"/>
    </source>
</evidence>
<evidence type="ECO:0000256" key="4">
    <source>
        <dbReference type="ARBA" id="ARBA00023040"/>
    </source>
</evidence>
<reference evidence="11 12" key="1">
    <citation type="journal article" date="2017" name="PLoS Biol.">
        <title>The sea cucumber genome provides insights into morphological evolution and visceral regeneration.</title>
        <authorList>
            <person name="Zhang X."/>
            <person name="Sun L."/>
            <person name="Yuan J."/>
            <person name="Sun Y."/>
            <person name="Gao Y."/>
            <person name="Zhang L."/>
            <person name="Li S."/>
            <person name="Dai H."/>
            <person name="Hamel J.F."/>
            <person name="Liu C."/>
            <person name="Yu Y."/>
            <person name="Liu S."/>
            <person name="Lin W."/>
            <person name="Guo K."/>
            <person name="Jin S."/>
            <person name="Xu P."/>
            <person name="Storey K.B."/>
            <person name="Huan P."/>
            <person name="Zhang T."/>
            <person name="Zhou Y."/>
            <person name="Zhang J."/>
            <person name="Lin C."/>
            <person name="Li X."/>
            <person name="Xing L."/>
            <person name="Huo D."/>
            <person name="Sun M."/>
            <person name="Wang L."/>
            <person name="Mercier A."/>
            <person name="Li F."/>
            <person name="Yang H."/>
            <person name="Xiang J."/>
        </authorList>
    </citation>
    <scope>NUCLEOTIDE SEQUENCE [LARGE SCALE GENOMIC DNA]</scope>
    <source>
        <strain evidence="11">Shaxun</strain>
        <tissue evidence="11">Muscle</tissue>
    </source>
</reference>
<feature type="transmembrane region" description="Helical" evidence="9">
    <location>
        <begin position="105"/>
        <end position="131"/>
    </location>
</feature>
<evidence type="ECO:0000256" key="6">
    <source>
        <dbReference type="ARBA" id="ARBA00023170"/>
    </source>
</evidence>
<dbReference type="PROSITE" id="PS00237">
    <property type="entry name" value="G_PROTEIN_RECEP_F1_1"/>
    <property type="match status" value="1"/>
</dbReference>
<evidence type="ECO:0000256" key="1">
    <source>
        <dbReference type="ARBA" id="ARBA00004141"/>
    </source>
</evidence>
<evidence type="ECO:0000256" key="5">
    <source>
        <dbReference type="ARBA" id="ARBA00023136"/>
    </source>
</evidence>
<protein>
    <submittedName>
        <fullName evidence="11">Putative growth hormone secretagogue receptor type 1-like isoform X2</fullName>
    </submittedName>
</protein>
<dbReference type="Gene3D" id="1.20.1070.10">
    <property type="entry name" value="Rhodopsin 7-helix transmembrane proteins"/>
    <property type="match status" value="1"/>
</dbReference>
<evidence type="ECO:0000256" key="2">
    <source>
        <dbReference type="ARBA" id="ARBA00022692"/>
    </source>
</evidence>
<dbReference type="STRING" id="307972.A0A2G8LBM0"/>
<dbReference type="InterPro" id="IPR000276">
    <property type="entry name" value="GPCR_Rhodpsn"/>
</dbReference>
<feature type="transmembrane region" description="Helical" evidence="9">
    <location>
        <begin position="183"/>
        <end position="206"/>
    </location>
</feature>
<keyword evidence="12" id="KW-1185">Reference proteome</keyword>
<keyword evidence="3 9" id="KW-1133">Transmembrane helix</keyword>
<accession>A0A2G8LBM0</accession>
<keyword evidence="4 8" id="KW-0297">G-protein coupled receptor</keyword>
<evidence type="ECO:0000256" key="8">
    <source>
        <dbReference type="RuleBase" id="RU000688"/>
    </source>
</evidence>
<feature type="transmembrane region" description="Helical" evidence="9">
    <location>
        <begin position="274"/>
        <end position="302"/>
    </location>
</feature>
<sequence>MDICGNATLSNITGNGFDDPIQDTPVSALCAMNETSFAKFTERFNRIALSNGEEVASLMPSVTSFCFISCGYTCPAYVYSVANDSTLVKERISAFMPPAHFSYSFIVPFLFLLALILLIGIVGNFLAIVVIVKNRVLQASSHYLLSLAVSDILLLVLTGPTEIAADAHYWPWNYTRLLCRLRYFLIEACAFTTVLHIATFTIERYFVICHPMKAKSLVSASRTKKIICMIWITSFLFAFPIFFAYDLLSGCEGIPESTVCEIRDDDWEKRVHRYYVFSSILLFFIPMILIIVLYSLIARVMFGYNVKVPMRRSASVVKRKSKGSKKMKEEEDGIEKTRKQVVKMLGESRKKKSLKDDKICFFLMFFNIF</sequence>
<dbReference type="GO" id="GO:0004930">
    <property type="term" value="F:G protein-coupled receptor activity"/>
    <property type="evidence" value="ECO:0007669"/>
    <property type="project" value="UniProtKB-KW"/>
</dbReference>
<organism evidence="11 12">
    <name type="scientific">Stichopus japonicus</name>
    <name type="common">Sea cucumber</name>
    <dbReference type="NCBI Taxonomy" id="307972"/>
    <lineage>
        <taxon>Eukaryota</taxon>
        <taxon>Metazoa</taxon>
        <taxon>Echinodermata</taxon>
        <taxon>Eleutherozoa</taxon>
        <taxon>Echinozoa</taxon>
        <taxon>Holothuroidea</taxon>
        <taxon>Aspidochirotacea</taxon>
        <taxon>Aspidochirotida</taxon>
        <taxon>Stichopodidae</taxon>
        <taxon>Apostichopus</taxon>
    </lineage>
</organism>
<keyword evidence="2 8" id="KW-0812">Transmembrane</keyword>
<dbReference type="PANTHER" id="PTHR24243">
    <property type="entry name" value="G-PROTEIN COUPLED RECEPTOR"/>
    <property type="match status" value="1"/>
</dbReference>
<dbReference type="OrthoDB" id="5962705at2759"/>
<feature type="transmembrane region" description="Helical" evidence="9">
    <location>
        <begin position="226"/>
        <end position="245"/>
    </location>
</feature>
<gene>
    <name evidence="11" type="ORF">BSL78_05400</name>
</gene>
<evidence type="ECO:0000259" key="10">
    <source>
        <dbReference type="PROSITE" id="PS50262"/>
    </source>
</evidence>
<name>A0A2G8LBM0_STIJA</name>